<dbReference type="OMA" id="QSAPFSM"/>
<dbReference type="EnsemblMetazoa" id="G31087.3">
    <property type="protein sequence ID" value="G31087.3:cds"/>
    <property type="gene ID" value="G31087"/>
</dbReference>
<dbReference type="InterPro" id="IPR006015">
    <property type="entry name" value="Universal_stress_UspA"/>
</dbReference>
<dbReference type="InterPro" id="IPR014729">
    <property type="entry name" value="Rossmann-like_a/b/a_fold"/>
</dbReference>
<dbReference type="CDD" id="cd23659">
    <property type="entry name" value="USP_At3g01520-like"/>
    <property type="match status" value="1"/>
</dbReference>
<dbReference type="InterPro" id="IPR006016">
    <property type="entry name" value="UspA"/>
</dbReference>
<dbReference type="GeneID" id="105326882"/>
<dbReference type="SUPFAM" id="SSF52402">
    <property type="entry name" value="Adenine nucleotide alpha hydrolases-like"/>
    <property type="match status" value="1"/>
</dbReference>
<proteinExistence type="predicted"/>
<dbReference type="EnsemblMetazoa" id="G31087.2">
    <property type="protein sequence ID" value="G31087.2:cds"/>
    <property type="gene ID" value="G31087"/>
</dbReference>
<dbReference type="PANTHER" id="PTHR46989">
    <property type="entry name" value="USP DOMAIN-CONTAINING PROTEIN"/>
    <property type="match status" value="1"/>
</dbReference>
<keyword evidence="3" id="KW-1185">Reference proteome</keyword>
<dbReference type="Pfam" id="PF00582">
    <property type="entry name" value="Usp"/>
    <property type="match status" value="1"/>
</dbReference>
<accession>A0A8W8M132</accession>
<sequence length="163" mass="18212">MAEETPESRLSKNVVIAYDGSEHAKNAVKFYAEKLHMPGDHVFLVYSVEVSDVIQQGKVQSAPFSMDPEVFKDLVQKEVKRIQGELIEFAKYLRAMKLEGTVKSTHAQKPGEGILNIAKEVNASLIITGSRGQSKLRRTFLGSVSDYVMHHSPVPVLVCRREN</sequence>
<dbReference type="PRINTS" id="PR01438">
    <property type="entry name" value="UNVRSLSTRESS"/>
</dbReference>
<evidence type="ECO:0000313" key="2">
    <source>
        <dbReference type="EnsemblMetazoa" id="G31087.3:cds"/>
    </source>
</evidence>
<evidence type="ECO:0000259" key="1">
    <source>
        <dbReference type="Pfam" id="PF00582"/>
    </source>
</evidence>
<name>A0A8W8M132_MAGGI</name>
<reference evidence="2" key="1">
    <citation type="submission" date="2022-08" db="UniProtKB">
        <authorList>
            <consortium name="EnsemblMetazoa"/>
        </authorList>
    </citation>
    <scope>IDENTIFICATION</scope>
    <source>
        <strain evidence="2">05x7-T-G4-1.051#20</strain>
    </source>
</reference>
<feature type="domain" description="UspA" evidence="1">
    <location>
        <begin position="12"/>
        <end position="160"/>
    </location>
</feature>
<dbReference type="AlphaFoldDB" id="A0A8W8M132"/>
<evidence type="ECO:0000313" key="3">
    <source>
        <dbReference type="Proteomes" id="UP000005408"/>
    </source>
</evidence>
<organism evidence="2 3">
    <name type="scientific">Magallana gigas</name>
    <name type="common">Pacific oyster</name>
    <name type="synonym">Crassostrea gigas</name>
    <dbReference type="NCBI Taxonomy" id="29159"/>
    <lineage>
        <taxon>Eukaryota</taxon>
        <taxon>Metazoa</taxon>
        <taxon>Spiralia</taxon>
        <taxon>Lophotrochozoa</taxon>
        <taxon>Mollusca</taxon>
        <taxon>Bivalvia</taxon>
        <taxon>Autobranchia</taxon>
        <taxon>Pteriomorphia</taxon>
        <taxon>Ostreida</taxon>
        <taxon>Ostreoidea</taxon>
        <taxon>Ostreidae</taxon>
        <taxon>Magallana</taxon>
    </lineage>
</organism>
<dbReference type="KEGG" id="crg:105326882"/>
<protein>
    <recommendedName>
        <fullName evidence="1">UspA domain-containing protein</fullName>
    </recommendedName>
</protein>
<dbReference type="PANTHER" id="PTHR46989:SF3">
    <property type="entry name" value="USPA DOMAIN-CONTAINING PROTEIN"/>
    <property type="match status" value="1"/>
</dbReference>
<dbReference type="Gene3D" id="3.40.50.620">
    <property type="entry name" value="HUPs"/>
    <property type="match status" value="1"/>
</dbReference>
<dbReference type="Proteomes" id="UP000005408">
    <property type="component" value="Unassembled WGS sequence"/>
</dbReference>
<dbReference type="OrthoDB" id="843225at2759"/>